<dbReference type="AlphaFoldDB" id="A0A5D0R2C3"/>
<dbReference type="EMBL" id="VSKL01000001">
    <property type="protein sequence ID" value="TYB75036.1"/>
    <property type="molecule type" value="Genomic_DNA"/>
</dbReference>
<feature type="signal peptide" evidence="1">
    <location>
        <begin position="1"/>
        <end position="21"/>
    </location>
</feature>
<dbReference type="OrthoDB" id="9765957at2"/>
<keyword evidence="1" id="KW-0732">Signal</keyword>
<dbReference type="Proteomes" id="UP000324358">
    <property type="component" value="Unassembled WGS sequence"/>
</dbReference>
<gene>
    <name evidence="2" type="ORF">ES675_02570</name>
</gene>
<evidence type="ECO:0000256" key="1">
    <source>
        <dbReference type="SAM" id="SignalP"/>
    </source>
</evidence>
<sequence>MKLTKLIAAVFILCITISCEKDDTVGFNDNNGAIPTLTTNAPTDIFGTAVVLGGTVTSEGSSTVVSRGVCWSLNANPTLSDRSQSSDGSGLGTFSVSVNGLEANTTYHVRAYASNNYSDLAYGNNITFTTGDIVNFITDIPRNIITTRVDLNATISDAPGVSVSSRGFVIDTAVNPTIDDVSIDGGYGTGEYGGQISNLNPNTTYYARPYARVNGEYVYGVEQSFRTTGYFGPASGYVVFDKGETTEGWRYLEASPQQSNFNNVWGCRDTFISNTYEDVGTGWSNTGQITSNCNASSFAAKTAFNYSYNGYSDWFLPSRLEAIITMRSLSDLNALTNVYHWTSTEVNATNAYYILYSSGSGNITSHSSSKNNTFTYLPIRKY</sequence>
<feature type="chain" id="PRO_5022977534" evidence="1">
    <location>
        <begin position="22"/>
        <end position="382"/>
    </location>
</feature>
<comment type="caution">
    <text evidence="2">The sequence shown here is derived from an EMBL/GenBank/DDBJ whole genome shotgun (WGS) entry which is preliminary data.</text>
</comment>
<accession>A0A5D0R2C3</accession>
<dbReference type="PROSITE" id="PS51257">
    <property type="entry name" value="PROKAR_LIPOPROTEIN"/>
    <property type="match status" value="1"/>
</dbReference>
<organism evidence="2 3">
    <name type="scientific">Bizionia algoritergicola</name>
    <dbReference type="NCBI Taxonomy" id="291187"/>
    <lineage>
        <taxon>Bacteria</taxon>
        <taxon>Pseudomonadati</taxon>
        <taxon>Bacteroidota</taxon>
        <taxon>Flavobacteriia</taxon>
        <taxon>Flavobacteriales</taxon>
        <taxon>Flavobacteriaceae</taxon>
        <taxon>Bizionia</taxon>
    </lineage>
</organism>
<keyword evidence="3" id="KW-1185">Reference proteome</keyword>
<reference evidence="2 3" key="1">
    <citation type="submission" date="2019-08" db="EMBL/GenBank/DDBJ databases">
        <title>Genomes of Antarctic Bizionia species.</title>
        <authorList>
            <person name="Bowman J.P."/>
        </authorList>
    </citation>
    <scope>NUCLEOTIDE SEQUENCE [LARGE SCALE GENOMIC DNA]</scope>
    <source>
        <strain evidence="2 3">APA-1</strain>
    </source>
</reference>
<dbReference type="RefSeq" id="WP_066253650.1">
    <property type="nucleotide sequence ID" value="NZ_VSKL01000001.1"/>
</dbReference>
<evidence type="ECO:0000313" key="2">
    <source>
        <dbReference type="EMBL" id="TYB75036.1"/>
    </source>
</evidence>
<proteinExistence type="predicted"/>
<evidence type="ECO:0000313" key="3">
    <source>
        <dbReference type="Proteomes" id="UP000324358"/>
    </source>
</evidence>
<name>A0A5D0R2C3_9FLAO</name>
<protein>
    <submittedName>
        <fullName evidence="2">DUF1566 domain-containing protein</fullName>
    </submittedName>
</protein>